<dbReference type="EMBL" id="BAOP01000012">
    <property type="protein sequence ID" value="GAC79864.1"/>
    <property type="molecule type" value="Genomic_DNA"/>
</dbReference>
<feature type="binding site" evidence="9">
    <location>
        <position position="269"/>
    </location>
    <ligand>
        <name>NAD(+)</name>
        <dbReference type="ChEBI" id="CHEBI:57540"/>
    </ligand>
</feature>
<evidence type="ECO:0000256" key="8">
    <source>
        <dbReference type="PIRSR" id="PIRSR000350-2"/>
    </source>
</evidence>
<proteinExistence type="inferred from homology"/>
<keyword evidence="2 11" id="KW-0285">Flavoprotein</keyword>
<dbReference type="eggNOG" id="COG1249">
    <property type="taxonomic scope" value="Bacteria"/>
</dbReference>
<dbReference type="InterPro" id="IPR050151">
    <property type="entry name" value="Class-I_Pyr_Nuc-Dis_Oxidored"/>
</dbReference>
<keyword evidence="9" id="KW-0547">Nucleotide-binding</keyword>
<evidence type="ECO:0000259" key="13">
    <source>
        <dbReference type="Pfam" id="PF07992"/>
    </source>
</evidence>
<dbReference type="PRINTS" id="PR00411">
    <property type="entry name" value="PNDRDTASEI"/>
</dbReference>
<feature type="active site" description="Proton acceptor" evidence="8">
    <location>
        <position position="448"/>
    </location>
</feature>
<feature type="binding site" evidence="9">
    <location>
        <position position="310"/>
    </location>
    <ligand>
        <name>FAD</name>
        <dbReference type="ChEBI" id="CHEBI:57692"/>
    </ligand>
</feature>
<evidence type="ECO:0000256" key="4">
    <source>
        <dbReference type="ARBA" id="ARBA00023002"/>
    </source>
</evidence>
<keyword evidence="3 9" id="KW-0274">FAD</keyword>
<evidence type="ECO:0000313" key="15">
    <source>
        <dbReference type="Proteomes" id="UP000035009"/>
    </source>
</evidence>
<dbReference type="Pfam" id="PF07992">
    <property type="entry name" value="Pyr_redox_2"/>
    <property type="match status" value="1"/>
</dbReference>
<feature type="disulfide bond" description="Redox-active" evidence="10">
    <location>
        <begin position="42"/>
        <end position="47"/>
    </location>
</feature>
<keyword evidence="4 11" id="KW-0560">Oxidoreductase</keyword>
<evidence type="ECO:0000256" key="5">
    <source>
        <dbReference type="ARBA" id="ARBA00023027"/>
    </source>
</evidence>
<comment type="similarity">
    <text evidence="1 11">Belongs to the class-I pyridine nucleotide-disulfide oxidoreductase family.</text>
</comment>
<evidence type="ECO:0000313" key="14">
    <source>
        <dbReference type="EMBL" id="GAC79864.1"/>
    </source>
</evidence>
<dbReference type="Pfam" id="PF02852">
    <property type="entry name" value="Pyr_redox_dim"/>
    <property type="match status" value="1"/>
</dbReference>
<feature type="binding site" evidence="9">
    <location>
        <begin position="182"/>
        <end position="189"/>
    </location>
    <ligand>
        <name>NAD(+)</name>
        <dbReference type="ChEBI" id="CHEBI:57540"/>
    </ligand>
</feature>
<name>M3VF73_GORML</name>
<dbReference type="InterPro" id="IPR001100">
    <property type="entry name" value="Pyr_nuc-diS_OxRdtase"/>
</dbReference>
<evidence type="ECO:0000256" key="3">
    <source>
        <dbReference type="ARBA" id="ARBA00022827"/>
    </source>
</evidence>
<dbReference type="InterPro" id="IPR036188">
    <property type="entry name" value="FAD/NAD-bd_sf"/>
</dbReference>
<dbReference type="InterPro" id="IPR023753">
    <property type="entry name" value="FAD/NAD-binding_dom"/>
</dbReference>
<reference evidence="14 15" key="1">
    <citation type="submission" date="2013-02" db="EMBL/GenBank/DDBJ databases">
        <title>Whole genome shotgun sequence of Gordonia malaquae NBRC 108250.</title>
        <authorList>
            <person name="Yoshida I."/>
            <person name="Hosoyama A."/>
            <person name="Tsuchikane K."/>
            <person name="Ando Y."/>
            <person name="Baba S."/>
            <person name="Ohji S."/>
            <person name="Hamada M."/>
            <person name="Tamura T."/>
            <person name="Yamazoe A."/>
            <person name="Yamazaki S."/>
            <person name="Fujita N."/>
        </authorList>
    </citation>
    <scope>NUCLEOTIDE SEQUENCE [LARGE SCALE GENOMIC DNA]</scope>
    <source>
        <strain evidence="14 15">NBRC 108250</strain>
    </source>
</reference>
<accession>M3VF73</accession>
<dbReference type="Gene3D" id="3.50.50.60">
    <property type="entry name" value="FAD/NAD(P)-binding domain"/>
    <property type="match status" value="2"/>
</dbReference>
<evidence type="ECO:0000256" key="7">
    <source>
        <dbReference type="ARBA" id="ARBA00023284"/>
    </source>
</evidence>
<evidence type="ECO:0000256" key="1">
    <source>
        <dbReference type="ARBA" id="ARBA00007532"/>
    </source>
</evidence>
<comment type="cofactor">
    <cofactor evidence="9">
        <name>FAD</name>
        <dbReference type="ChEBI" id="CHEBI:57692"/>
    </cofactor>
    <text evidence="9">Binds 1 FAD per subunit.</text>
</comment>
<organism evidence="14 15">
    <name type="scientific">Gordonia malaquae NBRC 108250</name>
    <dbReference type="NCBI Taxonomy" id="1223542"/>
    <lineage>
        <taxon>Bacteria</taxon>
        <taxon>Bacillati</taxon>
        <taxon>Actinomycetota</taxon>
        <taxon>Actinomycetes</taxon>
        <taxon>Mycobacteriales</taxon>
        <taxon>Gordoniaceae</taxon>
        <taxon>Gordonia</taxon>
    </lineage>
</organism>
<dbReference type="InterPro" id="IPR016156">
    <property type="entry name" value="FAD/NAD-linked_Rdtase_dimer_sf"/>
</dbReference>
<keyword evidence="6" id="KW-1015">Disulfide bond</keyword>
<keyword evidence="7 11" id="KW-0676">Redox-active center</keyword>
<feature type="domain" description="Pyridine nucleotide-disulphide oxidoreductase dimerisation" evidence="12">
    <location>
        <begin position="349"/>
        <end position="458"/>
    </location>
</feature>
<dbReference type="NCBIfam" id="TIGR03452">
    <property type="entry name" value="mycothione_red"/>
    <property type="match status" value="1"/>
</dbReference>
<dbReference type="Proteomes" id="UP000035009">
    <property type="component" value="Unassembled WGS sequence"/>
</dbReference>
<dbReference type="PIRSF" id="PIRSF000350">
    <property type="entry name" value="Mercury_reductase_MerA"/>
    <property type="match status" value="1"/>
</dbReference>
<evidence type="ECO:0000256" key="9">
    <source>
        <dbReference type="PIRSR" id="PIRSR000350-3"/>
    </source>
</evidence>
<evidence type="ECO:0000256" key="2">
    <source>
        <dbReference type="ARBA" id="ARBA00022630"/>
    </source>
</evidence>
<dbReference type="GO" id="GO:0006103">
    <property type="term" value="P:2-oxoglutarate metabolic process"/>
    <property type="evidence" value="ECO:0007669"/>
    <property type="project" value="TreeGrafter"/>
</dbReference>
<keyword evidence="5 9" id="KW-0520">NAD</keyword>
<feature type="domain" description="FAD/NAD(P)-binding" evidence="13">
    <location>
        <begin position="8"/>
        <end position="321"/>
    </location>
</feature>
<comment type="caution">
    <text evidence="14">The sequence shown here is derived from an EMBL/GenBank/DDBJ whole genome shotgun (WGS) entry which is preliminary data.</text>
</comment>
<dbReference type="PANTHER" id="PTHR22912:SF217">
    <property type="entry name" value="DIHYDROLIPOYL DEHYDROGENASE"/>
    <property type="match status" value="1"/>
</dbReference>
<dbReference type="STRING" id="410332.SAMN04488550_1900"/>
<dbReference type="AlphaFoldDB" id="M3VF73"/>
<dbReference type="NCBIfam" id="NF005884">
    <property type="entry name" value="PRK07846.1"/>
    <property type="match status" value="1"/>
</dbReference>
<keyword evidence="15" id="KW-1185">Reference proteome</keyword>
<protein>
    <submittedName>
        <fullName evidence="14">Mycothione reductase</fullName>
    </submittedName>
</protein>
<dbReference type="PRINTS" id="PR00368">
    <property type="entry name" value="FADPNR"/>
</dbReference>
<dbReference type="SUPFAM" id="SSF55424">
    <property type="entry name" value="FAD/NAD-linked reductases, dimerisation (C-terminal) domain"/>
    <property type="match status" value="1"/>
</dbReference>
<dbReference type="SUPFAM" id="SSF51905">
    <property type="entry name" value="FAD/NAD(P)-binding domain"/>
    <property type="match status" value="1"/>
</dbReference>
<evidence type="ECO:0000256" key="6">
    <source>
        <dbReference type="ARBA" id="ARBA00023157"/>
    </source>
</evidence>
<dbReference type="GO" id="GO:0050660">
    <property type="term" value="F:flavin adenine dinucleotide binding"/>
    <property type="evidence" value="ECO:0007669"/>
    <property type="project" value="TreeGrafter"/>
</dbReference>
<evidence type="ECO:0000256" key="10">
    <source>
        <dbReference type="PIRSR" id="PIRSR000350-4"/>
    </source>
</evidence>
<dbReference type="GO" id="GO:0004148">
    <property type="term" value="F:dihydrolipoyl dehydrogenase (NADH) activity"/>
    <property type="evidence" value="ECO:0007669"/>
    <property type="project" value="TreeGrafter"/>
</dbReference>
<dbReference type="PROSITE" id="PS00076">
    <property type="entry name" value="PYRIDINE_REDOX_1"/>
    <property type="match status" value="1"/>
</dbReference>
<dbReference type="InterPro" id="IPR012999">
    <property type="entry name" value="Pyr_OxRdtase_I_AS"/>
</dbReference>
<dbReference type="InterPro" id="IPR017817">
    <property type="entry name" value="Mycothione_reductase"/>
</dbReference>
<dbReference type="OrthoDB" id="9800167at2"/>
<feature type="binding site" evidence="9">
    <location>
        <position position="51"/>
    </location>
    <ligand>
        <name>FAD</name>
        <dbReference type="ChEBI" id="CHEBI:57692"/>
    </ligand>
</feature>
<dbReference type="PANTHER" id="PTHR22912">
    <property type="entry name" value="DISULFIDE OXIDOREDUCTASE"/>
    <property type="match status" value="1"/>
</dbReference>
<sequence length="464" mass="49807">MSTPQIVDLAVIGTGSGNSISDERFDDISIAIFEENLFGGTCLNVGCIPTKMFVYAADVAEAARSAGRYGVHASVDSVDWPSIVDRVFGRIDPITAGGREYRVDRCPNITVYESHVRFDGVDDDRYRLVTAAGDVVLASQVVIAAGARSAVPDAIAESGVRYYTNNDVMRLPELPKRLVIVGSGYIASEFAHVFSGLGVEVSVIARGPRLLRPMDDDISARFTEVAAEQWDVHLNTQVKGATMLDGGGVRLTFDSGDTLDADALLVATGRIPNGDLLSLDTIGVELTDDGRVPVDSHGRTPARGVWALGDVSSPYQLKHVANHEQRVVQGNLLRGWDSAELASFDHRFVPAAVFTHPQIASVGLTEEQARERGLDITVKVQKYGDVAYGWAMEDTVGICKVIAERGSGTLLGAHLLGAQASSIIQPVIQAMSFGLSAHEMARGQYWIHPALPEVLENALLGLEL</sequence>
<dbReference type="Gene3D" id="3.30.390.30">
    <property type="match status" value="1"/>
</dbReference>
<gene>
    <name evidence="14" type="primary">mtr</name>
    <name evidence="14" type="ORF">GM1_012_01370</name>
</gene>
<evidence type="ECO:0000256" key="11">
    <source>
        <dbReference type="RuleBase" id="RU003691"/>
    </source>
</evidence>
<dbReference type="InterPro" id="IPR004099">
    <property type="entry name" value="Pyr_nucl-diS_OxRdtase_dimer"/>
</dbReference>
<evidence type="ECO:0000259" key="12">
    <source>
        <dbReference type="Pfam" id="PF02852"/>
    </source>
</evidence>
<dbReference type="RefSeq" id="WP_008378463.1">
    <property type="nucleotide sequence ID" value="NZ_BAOP01000012.1"/>
</dbReference>